<keyword evidence="3 6" id="KW-0812">Transmembrane</keyword>
<comment type="caution">
    <text evidence="7">The sequence shown here is derived from an EMBL/GenBank/DDBJ whole genome shotgun (WGS) entry which is preliminary data.</text>
</comment>
<feature type="transmembrane region" description="Helical" evidence="6">
    <location>
        <begin position="49"/>
        <end position="67"/>
    </location>
</feature>
<comment type="subcellular location">
    <subcellularLocation>
        <location evidence="1">Membrane</location>
        <topology evidence="1">Multi-pass membrane protein</topology>
    </subcellularLocation>
</comment>
<dbReference type="EMBL" id="DSZH01000048">
    <property type="protein sequence ID" value="HGU47128.1"/>
    <property type="molecule type" value="Genomic_DNA"/>
</dbReference>
<dbReference type="GO" id="GO:0033013">
    <property type="term" value="P:tetrapyrrole metabolic process"/>
    <property type="evidence" value="ECO:0007669"/>
    <property type="project" value="UniProtKB-ARBA"/>
</dbReference>
<keyword evidence="5 6" id="KW-0472">Membrane</keyword>
<dbReference type="CDD" id="cd15904">
    <property type="entry name" value="TSPO_MBR"/>
    <property type="match status" value="1"/>
</dbReference>
<accession>A0A7C4VZJ0</accession>
<dbReference type="GO" id="GO:0016020">
    <property type="term" value="C:membrane"/>
    <property type="evidence" value="ECO:0007669"/>
    <property type="project" value="UniProtKB-SubCell"/>
</dbReference>
<evidence type="ECO:0000256" key="2">
    <source>
        <dbReference type="ARBA" id="ARBA00007524"/>
    </source>
</evidence>
<dbReference type="PANTHER" id="PTHR10057:SF0">
    <property type="entry name" value="TRANSLOCATOR PROTEIN"/>
    <property type="match status" value="1"/>
</dbReference>
<evidence type="ECO:0000256" key="3">
    <source>
        <dbReference type="ARBA" id="ARBA00022692"/>
    </source>
</evidence>
<feature type="transmembrane region" description="Helical" evidence="6">
    <location>
        <begin position="104"/>
        <end position="122"/>
    </location>
</feature>
<comment type="similarity">
    <text evidence="2">Belongs to the TspO/BZRP family.</text>
</comment>
<evidence type="ECO:0000256" key="5">
    <source>
        <dbReference type="ARBA" id="ARBA00023136"/>
    </source>
</evidence>
<organism evidence="7">
    <name type="scientific">candidate division WOR-3 bacterium</name>
    <dbReference type="NCBI Taxonomy" id="2052148"/>
    <lineage>
        <taxon>Bacteria</taxon>
        <taxon>Bacteria division WOR-3</taxon>
    </lineage>
</organism>
<feature type="transmembrane region" description="Helical" evidence="6">
    <location>
        <begin position="79"/>
        <end position="98"/>
    </location>
</feature>
<dbReference type="Pfam" id="PF03073">
    <property type="entry name" value="TspO_MBR"/>
    <property type="match status" value="1"/>
</dbReference>
<dbReference type="AlphaFoldDB" id="A0A7C4VZJ0"/>
<dbReference type="Gene3D" id="1.20.1260.100">
    <property type="entry name" value="TspO/MBR protein"/>
    <property type="match status" value="1"/>
</dbReference>
<protein>
    <submittedName>
        <fullName evidence="7">Tryptophan-rich sensory protein</fullName>
    </submittedName>
</protein>
<dbReference type="PANTHER" id="PTHR10057">
    <property type="entry name" value="PERIPHERAL-TYPE BENZODIAZEPINE RECEPTOR"/>
    <property type="match status" value="1"/>
</dbReference>
<sequence length="157" mass="18093">MDKILKLLLSILICQVAGILGSIFTTPAIPTWYLQLNKPPFTPPNWLFARAWTTLFLLMGISLYLVWNQGWENKQVKKAILIFAIQLILNILWSFIFFTLKSLLFAFIEIIILWIAILLTIINFQKVSKPSAYLLLPYLLWVSFASVLNFSLLTLNS</sequence>
<evidence type="ECO:0000256" key="1">
    <source>
        <dbReference type="ARBA" id="ARBA00004141"/>
    </source>
</evidence>
<dbReference type="InterPro" id="IPR038330">
    <property type="entry name" value="TspO/MBR-related_sf"/>
</dbReference>
<name>A0A7C4VZJ0_UNCW3</name>
<evidence type="ECO:0000313" key="7">
    <source>
        <dbReference type="EMBL" id="HGU47128.1"/>
    </source>
</evidence>
<dbReference type="FunFam" id="1.20.1260.100:FF:000001">
    <property type="entry name" value="translocator protein 2"/>
    <property type="match status" value="1"/>
</dbReference>
<proteinExistence type="inferred from homology"/>
<feature type="transmembrane region" description="Helical" evidence="6">
    <location>
        <begin position="7"/>
        <end position="29"/>
    </location>
</feature>
<feature type="transmembrane region" description="Helical" evidence="6">
    <location>
        <begin position="134"/>
        <end position="155"/>
    </location>
</feature>
<gene>
    <name evidence="7" type="ORF">ENT60_00995</name>
</gene>
<evidence type="ECO:0000256" key="4">
    <source>
        <dbReference type="ARBA" id="ARBA00022989"/>
    </source>
</evidence>
<dbReference type="InterPro" id="IPR004307">
    <property type="entry name" value="TspO_MBR"/>
</dbReference>
<dbReference type="PIRSF" id="PIRSF005859">
    <property type="entry name" value="PBR"/>
    <property type="match status" value="1"/>
</dbReference>
<reference evidence="7" key="1">
    <citation type="journal article" date="2020" name="mSystems">
        <title>Genome- and Community-Level Interaction Insights into Carbon Utilization and Element Cycling Functions of Hydrothermarchaeota in Hydrothermal Sediment.</title>
        <authorList>
            <person name="Zhou Z."/>
            <person name="Liu Y."/>
            <person name="Xu W."/>
            <person name="Pan J."/>
            <person name="Luo Z.H."/>
            <person name="Li M."/>
        </authorList>
    </citation>
    <scope>NUCLEOTIDE SEQUENCE [LARGE SCALE GENOMIC DNA]</scope>
    <source>
        <strain evidence="7">SpSt-594</strain>
    </source>
</reference>
<keyword evidence="4 6" id="KW-1133">Transmembrane helix</keyword>
<evidence type="ECO:0000256" key="6">
    <source>
        <dbReference type="SAM" id="Phobius"/>
    </source>
</evidence>